<organism evidence="12 13">
    <name type="scientific">Glycomyces rhizosphaerae</name>
    <dbReference type="NCBI Taxonomy" id="2054422"/>
    <lineage>
        <taxon>Bacteria</taxon>
        <taxon>Bacillati</taxon>
        <taxon>Actinomycetota</taxon>
        <taxon>Actinomycetes</taxon>
        <taxon>Glycomycetales</taxon>
        <taxon>Glycomycetaceae</taxon>
        <taxon>Glycomyces</taxon>
    </lineage>
</organism>
<gene>
    <name evidence="12" type="ORF">ACFO8M_04585</name>
</gene>
<evidence type="ECO:0000256" key="4">
    <source>
        <dbReference type="ARBA" id="ARBA00022475"/>
    </source>
</evidence>
<evidence type="ECO:0000256" key="9">
    <source>
        <dbReference type="RuleBase" id="RU362091"/>
    </source>
</evidence>
<feature type="compositionally biased region" description="Basic and acidic residues" evidence="10">
    <location>
        <begin position="497"/>
        <end position="510"/>
    </location>
</feature>
<dbReference type="Pfam" id="PF00474">
    <property type="entry name" value="SSF"/>
    <property type="match status" value="1"/>
</dbReference>
<dbReference type="PANTHER" id="PTHR48086">
    <property type="entry name" value="SODIUM/PROLINE SYMPORTER-RELATED"/>
    <property type="match status" value="1"/>
</dbReference>
<dbReference type="Gene3D" id="1.20.1730.10">
    <property type="entry name" value="Sodium/glucose cotransporter"/>
    <property type="match status" value="1"/>
</dbReference>
<evidence type="ECO:0000256" key="2">
    <source>
        <dbReference type="ARBA" id="ARBA00006434"/>
    </source>
</evidence>
<feature type="transmembrane region" description="Helical" evidence="11">
    <location>
        <begin position="440"/>
        <end position="463"/>
    </location>
</feature>
<dbReference type="InterPro" id="IPR001734">
    <property type="entry name" value="Na/solute_symporter"/>
</dbReference>
<feature type="transmembrane region" description="Helical" evidence="11">
    <location>
        <begin position="180"/>
        <end position="199"/>
    </location>
</feature>
<keyword evidence="8 11" id="KW-0472">Membrane</keyword>
<feature type="transmembrane region" description="Helical" evidence="11">
    <location>
        <begin position="382"/>
        <end position="405"/>
    </location>
</feature>
<comment type="similarity">
    <text evidence="2 9">Belongs to the sodium:solute symporter (SSF) (TC 2.A.21) family.</text>
</comment>
<feature type="transmembrane region" description="Helical" evidence="11">
    <location>
        <begin position="412"/>
        <end position="434"/>
    </location>
</feature>
<feature type="transmembrane region" description="Helical" evidence="11">
    <location>
        <begin position="71"/>
        <end position="93"/>
    </location>
</feature>
<evidence type="ECO:0000256" key="5">
    <source>
        <dbReference type="ARBA" id="ARBA00022692"/>
    </source>
</evidence>
<accession>A0ABV7PWS3</accession>
<keyword evidence="5 11" id="KW-0812">Transmembrane</keyword>
<dbReference type="InterPro" id="IPR050277">
    <property type="entry name" value="Sodium:Solute_Symporter"/>
</dbReference>
<evidence type="ECO:0000256" key="3">
    <source>
        <dbReference type="ARBA" id="ARBA00022448"/>
    </source>
</evidence>
<reference evidence="13" key="1">
    <citation type="journal article" date="2019" name="Int. J. Syst. Evol. Microbiol.">
        <title>The Global Catalogue of Microorganisms (GCM) 10K type strain sequencing project: providing services to taxonomists for standard genome sequencing and annotation.</title>
        <authorList>
            <consortium name="The Broad Institute Genomics Platform"/>
            <consortium name="The Broad Institute Genome Sequencing Center for Infectious Disease"/>
            <person name="Wu L."/>
            <person name="Ma J."/>
        </authorList>
    </citation>
    <scope>NUCLEOTIDE SEQUENCE [LARGE SCALE GENOMIC DNA]</scope>
    <source>
        <strain evidence="13">CGMCC 4.7396</strain>
    </source>
</reference>
<evidence type="ECO:0000256" key="6">
    <source>
        <dbReference type="ARBA" id="ARBA00022847"/>
    </source>
</evidence>
<evidence type="ECO:0000313" key="13">
    <source>
        <dbReference type="Proteomes" id="UP001595712"/>
    </source>
</evidence>
<evidence type="ECO:0000313" key="12">
    <source>
        <dbReference type="EMBL" id="MFC3491764.1"/>
    </source>
</evidence>
<dbReference type="InterPro" id="IPR038377">
    <property type="entry name" value="Na/Glc_symporter_sf"/>
</dbReference>
<dbReference type="Proteomes" id="UP001595712">
    <property type="component" value="Unassembled WGS sequence"/>
</dbReference>
<evidence type="ECO:0000256" key="11">
    <source>
        <dbReference type="SAM" id="Phobius"/>
    </source>
</evidence>
<feature type="transmembrane region" description="Helical" evidence="11">
    <location>
        <begin position="266"/>
        <end position="287"/>
    </location>
</feature>
<keyword evidence="3" id="KW-0813">Transport</keyword>
<proteinExistence type="inferred from homology"/>
<keyword evidence="13" id="KW-1185">Reference proteome</keyword>
<feature type="transmembrane region" description="Helical" evidence="11">
    <location>
        <begin position="230"/>
        <end position="254"/>
    </location>
</feature>
<comment type="caution">
    <text evidence="12">The sequence shown here is derived from an EMBL/GenBank/DDBJ whole genome shotgun (WGS) entry which is preliminary data.</text>
</comment>
<comment type="subcellular location">
    <subcellularLocation>
        <location evidence="1">Cell membrane</location>
        <topology evidence="1">Multi-pass membrane protein</topology>
    </subcellularLocation>
</comment>
<keyword evidence="4" id="KW-1003">Cell membrane</keyword>
<keyword evidence="7 11" id="KW-1133">Transmembrane helix</keyword>
<feature type="transmembrane region" description="Helical" evidence="11">
    <location>
        <begin position="357"/>
        <end position="376"/>
    </location>
</feature>
<evidence type="ECO:0000256" key="7">
    <source>
        <dbReference type="ARBA" id="ARBA00022989"/>
    </source>
</evidence>
<dbReference type="PROSITE" id="PS50283">
    <property type="entry name" value="NA_SOLUT_SYMP_3"/>
    <property type="match status" value="1"/>
</dbReference>
<evidence type="ECO:0000256" key="8">
    <source>
        <dbReference type="ARBA" id="ARBA00023136"/>
    </source>
</evidence>
<dbReference type="RefSeq" id="WP_387971108.1">
    <property type="nucleotide sequence ID" value="NZ_JBHRWO010000004.1"/>
</dbReference>
<protein>
    <submittedName>
        <fullName evidence="12">Cation acetate symporter</fullName>
    </submittedName>
</protein>
<evidence type="ECO:0000256" key="10">
    <source>
        <dbReference type="SAM" id="MobiDB-lite"/>
    </source>
</evidence>
<sequence length="510" mass="52298">MLGLASISLVLAASVVIGVWGVRAARSTPDFLVASRSIVPGWNALAIAGEYVSAASVLGLAGLLVKNGVGAMWYAVGFTAGYVLVAALAAGPMRRSGAYTVPDFAEYRLGSPRIRRMCGLVVLVIMLLYLLPQFKAAGVVLELVSGIPYWIGVVGAGLVVSSTIAVGGMRSATYVQAFHYLVKLAFIAGPAVCLIVLAGPERRDAAINPVEVDANWTRPLLDLDGSGHPLLATISVLVATTLGAMGLPHVVMRFHTVAGARAARRVAVSVIVLLSLFYLFPIVYGLLGKVVTPDPEETDVVPLLVPGAIVPGTVGAVLTALVAAGAFAAFLSTSSGLLLALAGGLSHDLFGGSLSRLRLGVVVGTALAVVLSLPAADVDINVLVGWAFAVAASTFCPLLTLGIWWRGLTATGATAGLLVGACTSTGAALASVVLDLEPGVVSVLLAQPALWTVPLAFLTMVAASRPGSVPDWASEAVLRLHVPGRYSTGDTGAIPRARRENRVDAPDDPG</sequence>
<dbReference type="CDD" id="cd11480">
    <property type="entry name" value="SLC5sbd_u4"/>
    <property type="match status" value="1"/>
</dbReference>
<feature type="transmembrane region" description="Helical" evidence="11">
    <location>
        <begin position="320"/>
        <end position="345"/>
    </location>
</feature>
<feature type="region of interest" description="Disordered" evidence="10">
    <location>
        <begin position="489"/>
        <end position="510"/>
    </location>
</feature>
<dbReference type="PANTHER" id="PTHR48086:SF6">
    <property type="entry name" value="CATION_ACETATE SYMPORTER ACTP"/>
    <property type="match status" value="1"/>
</dbReference>
<dbReference type="EMBL" id="JBHRWO010000004">
    <property type="protein sequence ID" value="MFC3491764.1"/>
    <property type="molecule type" value="Genomic_DNA"/>
</dbReference>
<feature type="transmembrane region" description="Helical" evidence="11">
    <location>
        <begin position="147"/>
        <end position="168"/>
    </location>
</feature>
<evidence type="ECO:0000256" key="1">
    <source>
        <dbReference type="ARBA" id="ARBA00004651"/>
    </source>
</evidence>
<keyword evidence="6" id="KW-0769">Symport</keyword>
<name>A0ABV7PWS3_9ACTN</name>
<feature type="transmembrane region" description="Helical" evidence="11">
    <location>
        <begin position="114"/>
        <end position="132"/>
    </location>
</feature>